<protein>
    <submittedName>
        <fullName evidence="4">Ankyrin repeat-containing domain protein</fullName>
    </submittedName>
</protein>
<proteinExistence type="predicted"/>
<reference evidence="5" key="1">
    <citation type="journal article" date="2018" name="Nat. Microbiol.">
        <title>Leveraging single-cell genomics to expand the fungal tree of life.</title>
        <authorList>
            <person name="Ahrendt S.R."/>
            <person name="Quandt C.A."/>
            <person name="Ciobanu D."/>
            <person name="Clum A."/>
            <person name="Salamov A."/>
            <person name="Andreopoulos B."/>
            <person name="Cheng J.F."/>
            <person name="Woyke T."/>
            <person name="Pelin A."/>
            <person name="Henrissat B."/>
            <person name="Reynolds N.K."/>
            <person name="Benny G.L."/>
            <person name="Smith M.E."/>
            <person name="James T.Y."/>
            <person name="Grigoriev I.V."/>
        </authorList>
    </citation>
    <scope>NUCLEOTIDE SEQUENCE [LARGE SCALE GENOMIC DNA]</scope>
    <source>
        <strain evidence="5">Benny S71-1</strain>
    </source>
</reference>
<dbReference type="AlphaFoldDB" id="A0A4P9YXF5"/>
<evidence type="ECO:0000313" key="5">
    <source>
        <dbReference type="Proteomes" id="UP000278143"/>
    </source>
</evidence>
<dbReference type="SMART" id="SM00248">
    <property type="entry name" value="ANK"/>
    <property type="match status" value="2"/>
</dbReference>
<dbReference type="Gene3D" id="1.25.40.20">
    <property type="entry name" value="Ankyrin repeat-containing domain"/>
    <property type="match status" value="1"/>
</dbReference>
<gene>
    <name evidence="4" type="ORF">SYNPS1DRAFT_2077</name>
</gene>
<dbReference type="Proteomes" id="UP000278143">
    <property type="component" value="Unassembled WGS sequence"/>
</dbReference>
<dbReference type="InterPro" id="IPR002110">
    <property type="entry name" value="Ankyrin_rpt"/>
</dbReference>
<feature type="non-terminal residue" evidence="4">
    <location>
        <position position="87"/>
    </location>
</feature>
<keyword evidence="1" id="KW-0677">Repeat</keyword>
<dbReference type="SUPFAM" id="SSF48403">
    <property type="entry name" value="Ankyrin repeat"/>
    <property type="match status" value="1"/>
</dbReference>
<dbReference type="PROSITE" id="PS50088">
    <property type="entry name" value="ANK_REPEAT"/>
    <property type="match status" value="2"/>
</dbReference>
<dbReference type="OrthoDB" id="194358at2759"/>
<name>A0A4P9YXF5_9FUNG</name>
<dbReference type="PANTHER" id="PTHR24173:SF74">
    <property type="entry name" value="ANKYRIN REPEAT DOMAIN-CONTAINING PROTEIN 16"/>
    <property type="match status" value="1"/>
</dbReference>
<feature type="repeat" description="ANK" evidence="3">
    <location>
        <begin position="66"/>
        <end position="87"/>
    </location>
</feature>
<dbReference type="Pfam" id="PF12796">
    <property type="entry name" value="Ank_2"/>
    <property type="match status" value="1"/>
</dbReference>
<accession>A0A4P9YXF5</accession>
<dbReference type="PROSITE" id="PS50297">
    <property type="entry name" value="ANK_REP_REGION"/>
    <property type="match status" value="2"/>
</dbReference>
<keyword evidence="2 3" id="KW-0040">ANK repeat</keyword>
<dbReference type="PANTHER" id="PTHR24173">
    <property type="entry name" value="ANKYRIN REPEAT CONTAINING"/>
    <property type="match status" value="1"/>
</dbReference>
<keyword evidence="5" id="KW-1185">Reference proteome</keyword>
<evidence type="ECO:0000313" key="4">
    <source>
        <dbReference type="EMBL" id="RKP23640.1"/>
    </source>
</evidence>
<evidence type="ECO:0000256" key="1">
    <source>
        <dbReference type="ARBA" id="ARBA00022737"/>
    </source>
</evidence>
<sequence length="87" mass="9502">TPLMAAAYRGHAHLVPLLLAHGAQTNERDQRDRSALWLAAEQGHVQVVQALLHPSHDTDVNLPDRDGASALHVALRRGHVEVVRALL</sequence>
<organism evidence="4 5">
    <name type="scientific">Syncephalis pseudoplumigaleata</name>
    <dbReference type="NCBI Taxonomy" id="1712513"/>
    <lineage>
        <taxon>Eukaryota</taxon>
        <taxon>Fungi</taxon>
        <taxon>Fungi incertae sedis</taxon>
        <taxon>Zoopagomycota</taxon>
        <taxon>Zoopagomycotina</taxon>
        <taxon>Zoopagomycetes</taxon>
        <taxon>Zoopagales</taxon>
        <taxon>Piptocephalidaceae</taxon>
        <taxon>Syncephalis</taxon>
    </lineage>
</organism>
<dbReference type="EMBL" id="KZ990804">
    <property type="protein sequence ID" value="RKP23640.1"/>
    <property type="molecule type" value="Genomic_DNA"/>
</dbReference>
<dbReference type="InterPro" id="IPR036770">
    <property type="entry name" value="Ankyrin_rpt-contain_sf"/>
</dbReference>
<evidence type="ECO:0000256" key="3">
    <source>
        <dbReference type="PROSITE-ProRule" id="PRU00023"/>
    </source>
</evidence>
<feature type="repeat" description="ANK" evidence="3">
    <location>
        <begin position="1"/>
        <end position="30"/>
    </location>
</feature>
<evidence type="ECO:0000256" key="2">
    <source>
        <dbReference type="ARBA" id="ARBA00023043"/>
    </source>
</evidence>
<feature type="non-terminal residue" evidence="4">
    <location>
        <position position="1"/>
    </location>
</feature>